<proteinExistence type="predicted"/>
<organism evidence="2 3">
    <name type="scientific">Cryptosporangium minutisporangium</name>
    <dbReference type="NCBI Taxonomy" id="113569"/>
    <lineage>
        <taxon>Bacteria</taxon>
        <taxon>Bacillati</taxon>
        <taxon>Actinomycetota</taxon>
        <taxon>Actinomycetes</taxon>
        <taxon>Cryptosporangiales</taxon>
        <taxon>Cryptosporangiaceae</taxon>
        <taxon>Cryptosporangium</taxon>
    </lineage>
</organism>
<dbReference type="SUPFAM" id="SSF54427">
    <property type="entry name" value="NTF2-like"/>
    <property type="match status" value="1"/>
</dbReference>
<comment type="caution">
    <text evidence="2">The sequence shown here is derived from an EMBL/GenBank/DDBJ whole genome shotgun (WGS) entry which is preliminary data.</text>
</comment>
<dbReference type="EMBL" id="BAAAYN010000025">
    <property type="protein sequence ID" value="GAA3389620.1"/>
    <property type="molecule type" value="Genomic_DNA"/>
</dbReference>
<feature type="domain" description="DUF4440" evidence="1">
    <location>
        <begin position="25"/>
        <end position="126"/>
    </location>
</feature>
<dbReference type="InterPro" id="IPR032710">
    <property type="entry name" value="NTF2-like_dom_sf"/>
</dbReference>
<gene>
    <name evidence="2" type="ORF">GCM10020369_40440</name>
</gene>
<dbReference type="InterPro" id="IPR027843">
    <property type="entry name" value="DUF4440"/>
</dbReference>
<dbReference type="Gene3D" id="3.10.450.50">
    <property type="match status" value="1"/>
</dbReference>
<reference evidence="3" key="1">
    <citation type="journal article" date="2019" name="Int. J. Syst. Evol. Microbiol.">
        <title>The Global Catalogue of Microorganisms (GCM) 10K type strain sequencing project: providing services to taxonomists for standard genome sequencing and annotation.</title>
        <authorList>
            <consortium name="The Broad Institute Genomics Platform"/>
            <consortium name="The Broad Institute Genome Sequencing Center for Infectious Disease"/>
            <person name="Wu L."/>
            <person name="Ma J."/>
        </authorList>
    </citation>
    <scope>NUCLEOTIDE SEQUENCE [LARGE SCALE GENOMIC DNA]</scope>
    <source>
        <strain evidence="3">JCM 9458</strain>
    </source>
</reference>
<sequence length="143" mass="15339">MGIDDTLHATTLALTDDPGQHPHVFARAFNTGRGTVVDEVYEPGGVLVTEPGRSVDTAAERVGANQRFLDLGLPIAVNPRQVYVADDIALLIVDWVIDGTDPDGRHVHVEGTATDVARRGVDGRWRYVIDNPFGTALGWSPAG</sequence>
<evidence type="ECO:0000313" key="3">
    <source>
        <dbReference type="Proteomes" id="UP001501676"/>
    </source>
</evidence>
<protein>
    <recommendedName>
        <fullName evidence="1">DUF4440 domain-containing protein</fullName>
    </recommendedName>
</protein>
<name>A0ABP6T250_9ACTN</name>
<dbReference type="RefSeq" id="WP_345729725.1">
    <property type="nucleotide sequence ID" value="NZ_BAAAYN010000025.1"/>
</dbReference>
<evidence type="ECO:0000313" key="2">
    <source>
        <dbReference type="EMBL" id="GAA3389620.1"/>
    </source>
</evidence>
<keyword evidence="3" id="KW-1185">Reference proteome</keyword>
<evidence type="ECO:0000259" key="1">
    <source>
        <dbReference type="Pfam" id="PF14534"/>
    </source>
</evidence>
<dbReference type="Proteomes" id="UP001501676">
    <property type="component" value="Unassembled WGS sequence"/>
</dbReference>
<dbReference type="Pfam" id="PF14534">
    <property type="entry name" value="DUF4440"/>
    <property type="match status" value="1"/>
</dbReference>
<accession>A0ABP6T250</accession>